<protein>
    <recommendedName>
        <fullName evidence="1">HNH nuclease domain-containing protein</fullName>
    </recommendedName>
</protein>
<name>A0A853C4B8_9ACTN</name>
<feature type="domain" description="HNH nuclease" evidence="1">
    <location>
        <begin position="361"/>
        <end position="413"/>
    </location>
</feature>
<dbReference type="InterPro" id="IPR003615">
    <property type="entry name" value="HNH_nuc"/>
</dbReference>
<dbReference type="AlphaFoldDB" id="A0A853C4B8"/>
<keyword evidence="3" id="KW-1185">Reference proteome</keyword>
<dbReference type="Proteomes" id="UP000530424">
    <property type="component" value="Unassembled WGS sequence"/>
</dbReference>
<evidence type="ECO:0000259" key="1">
    <source>
        <dbReference type="SMART" id="SM00507"/>
    </source>
</evidence>
<dbReference type="CDD" id="cd00085">
    <property type="entry name" value="HNHc"/>
    <property type="match status" value="1"/>
</dbReference>
<proteinExistence type="predicted"/>
<accession>A0A853C4B8</accession>
<evidence type="ECO:0000313" key="3">
    <source>
        <dbReference type="Proteomes" id="UP000530424"/>
    </source>
</evidence>
<dbReference type="EMBL" id="JACCFP010000001">
    <property type="protein sequence ID" value="NYJ02294.1"/>
    <property type="molecule type" value="Genomic_DNA"/>
</dbReference>
<dbReference type="SMART" id="SM00507">
    <property type="entry name" value="HNHc"/>
    <property type="match status" value="1"/>
</dbReference>
<comment type="caution">
    <text evidence="2">The sequence shown here is derived from an EMBL/GenBank/DDBJ whole genome shotgun (WGS) entry which is preliminary data.</text>
</comment>
<organism evidence="2 3">
    <name type="scientific">Nocardioides thalensis</name>
    <dbReference type="NCBI Taxonomy" id="1914755"/>
    <lineage>
        <taxon>Bacteria</taxon>
        <taxon>Bacillati</taxon>
        <taxon>Actinomycetota</taxon>
        <taxon>Actinomycetes</taxon>
        <taxon>Propionibacteriales</taxon>
        <taxon>Nocardioidaceae</taxon>
        <taxon>Nocardioides</taxon>
    </lineage>
</organism>
<dbReference type="Gene3D" id="1.10.30.50">
    <property type="match status" value="1"/>
</dbReference>
<gene>
    <name evidence="2" type="ORF">HNR19_002992</name>
</gene>
<evidence type="ECO:0000313" key="2">
    <source>
        <dbReference type="EMBL" id="NYJ02294.1"/>
    </source>
</evidence>
<reference evidence="2 3" key="1">
    <citation type="submission" date="2020-07" db="EMBL/GenBank/DDBJ databases">
        <title>Sequencing the genomes of 1000 actinobacteria strains.</title>
        <authorList>
            <person name="Klenk H.-P."/>
        </authorList>
    </citation>
    <scope>NUCLEOTIDE SEQUENCE [LARGE SCALE GENOMIC DNA]</scope>
    <source>
        <strain evidence="2 3">DSM 103833</strain>
    </source>
</reference>
<sequence length="470" mass="51209">MAPLFDLPAAPPAGTVDAPLTEAPLSRADELLKGIAQRRRIITDQQLGEVRDIAEWAMQHTVAVPEDASTLTERGLDTGLPLAGEGAPLISDFAVLELGAILARGIDSVRNYVGQVVELSHRLPQVWAGVLDGYVPVWKGLRIADCTRDLGVEAVAFVDQHLARFAATCSWAQVERLIDEAITRFDPDLAEARRAAAAETRHFDIDFDRAGTDSTVPLHGEVDLTDALDAEQALRHRARELAELGCTEPLDVRRAMAFGEMARCDLTLNYLTDPTDPVVEETGLRPHTPRGRTVDLTVHLSQAAVEGVNPAGAVGRLDNTHTPVTAEQIREWCAAAGTIIVRPVLDVAGHEPTGAYEIAERQARQVLLRDQTCVYPHCTRPAEACDLDHVTPHAKGDVTCPCNLAPVCRGHHRLKTHRHGWAYWVLAPGVYFWRGRTGEQWLVTPGGTYALDTRPCPGTTTTDSVDPPDE</sequence>
<dbReference type="RefSeq" id="WP_179668680.1">
    <property type="nucleotide sequence ID" value="NZ_JACCFP010000001.1"/>
</dbReference>